<organism evidence="2 3">
    <name type="scientific">Thermanaerosceptrum fracticalcis</name>
    <dbReference type="NCBI Taxonomy" id="1712410"/>
    <lineage>
        <taxon>Bacteria</taxon>
        <taxon>Bacillati</taxon>
        <taxon>Bacillota</taxon>
        <taxon>Clostridia</taxon>
        <taxon>Eubacteriales</taxon>
        <taxon>Peptococcaceae</taxon>
        <taxon>Thermanaerosceptrum</taxon>
    </lineage>
</organism>
<dbReference type="EMBL" id="CP045798">
    <property type="protein sequence ID" value="QNB48197.1"/>
    <property type="molecule type" value="Genomic_DNA"/>
</dbReference>
<accession>A0A7G6E7Z3</accession>
<evidence type="ECO:0000313" key="3">
    <source>
        <dbReference type="Proteomes" id="UP000515847"/>
    </source>
</evidence>
<keyword evidence="3" id="KW-1185">Reference proteome</keyword>
<dbReference type="Proteomes" id="UP000515847">
    <property type="component" value="Chromosome"/>
</dbReference>
<protein>
    <submittedName>
        <fullName evidence="2">Uncharacterized protein</fullName>
    </submittedName>
</protein>
<proteinExistence type="predicted"/>
<gene>
    <name evidence="2" type="ORF">BR63_19130</name>
</gene>
<sequence>MPTIMIAVQCPICGYYMDAVTETAAKCERCGAMLDLENVKYSDWWAERKKERARLTGIEEGRSIDKRKTKTVPVLEKRNSSTGGGNREVKDKSLSAAKARRPAKK</sequence>
<reference evidence="2 3" key="1">
    <citation type="journal article" date="2019" name="Front. Microbiol.">
        <title>Thermoanaerosceptrum fracticalcis gen. nov. sp. nov., a Novel Fumarate-Fermenting Microorganism From a Deep Fractured Carbonate Aquifer of the US Great Basin.</title>
        <authorList>
            <person name="Hamilton-Brehm S.D."/>
            <person name="Stewart L.E."/>
            <person name="Zavarin M."/>
            <person name="Caldwell M."/>
            <person name="Lawson P.A."/>
            <person name="Onstott T.C."/>
            <person name="Grzymski J."/>
            <person name="Neveux I."/>
            <person name="Lollar B.S."/>
            <person name="Russell C.E."/>
            <person name="Moser D.P."/>
        </authorList>
    </citation>
    <scope>NUCLEOTIDE SEQUENCE [LARGE SCALE GENOMIC DNA]</scope>
    <source>
        <strain evidence="2 3">DRI-13</strain>
    </source>
</reference>
<dbReference type="KEGG" id="tfr:BR63_19130"/>
<evidence type="ECO:0000256" key="1">
    <source>
        <dbReference type="SAM" id="MobiDB-lite"/>
    </source>
</evidence>
<evidence type="ECO:0000313" key="2">
    <source>
        <dbReference type="EMBL" id="QNB48197.1"/>
    </source>
</evidence>
<name>A0A7G6E7Z3_THEFR</name>
<dbReference type="RefSeq" id="WP_153802174.1">
    <property type="nucleotide sequence ID" value="NZ_CP045798.1"/>
</dbReference>
<feature type="region of interest" description="Disordered" evidence="1">
    <location>
        <begin position="60"/>
        <end position="105"/>
    </location>
</feature>
<dbReference type="AlphaFoldDB" id="A0A7G6E7Z3"/>